<name>A0AAG5CX63_ANOAO</name>
<dbReference type="EnsemblMetazoa" id="ENSAATROPT003608">
    <property type="protein sequence ID" value="ENSAATROPP003466"/>
    <property type="gene ID" value="ENSAATROPG002857"/>
</dbReference>
<keyword evidence="3" id="KW-1185">Reference proteome</keyword>
<dbReference type="Proteomes" id="UP000075880">
    <property type="component" value="Unassembled WGS sequence"/>
</dbReference>
<evidence type="ECO:0000256" key="1">
    <source>
        <dbReference type="SAM" id="MobiDB-lite"/>
    </source>
</evidence>
<accession>A0AAG5CX63</accession>
<evidence type="ECO:0000313" key="3">
    <source>
        <dbReference type="Proteomes" id="UP000075880"/>
    </source>
</evidence>
<feature type="region of interest" description="Disordered" evidence="1">
    <location>
        <begin position="25"/>
        <end position="55"/>
    </location>
</feature>
<dbReference type="AlphaFoldDB" id="A0AAG5CX63"/>
<evidence type="ECO:0000313" key="2">
    <source>
        <dbReference type="EnsemblMetazoa" id="ENSAATROPP003466"/>
    </source>
</evidence>
<reference evidence="2" key="1">
    <citation type="submission" date="2024-04" db="UniProtKB">
        <authorList>
            <consortium name="EnsemblMetazoa"/>
        </authorList>
    </citation>
    <scope>IDENTIFICATION</scope>
    <source>
        <strain evidence="2">EBRO</strain>
    </source>
</reference>
<organism evidence="2 3">
    <name type="scientific">Anopheles atroparvus</name>
    <name type="common">European mosquito</name>
    <dbReference type="NCBI Taxonomy" id="41427"/>
    <lineage>
        <taxon>Eukaryota</taxon>
        <taxon>Metazoa</taxon>
        <taxon>Ecdysozoa</taxon>
        <taxon>Arthropoda</taxon>
        <taxon>Hexapoda</taxon>
        <taxon>Insecta</taxon>
        <taxon>Pterygota</taxon>
        <taxon>Neoptera</taxon>
        <taxon>Endopterygota</taxon>
        <taxon>Diptera</taxon>
        <taxon>Nematocera</taxon>
        <taxon>Culicoidea</taxon>
        <taxon>Culicidae</taxon>
        <taxon>Anophelinae</taxon>
        <taxon>Anopheles</taxon>
    </lineage>
</organism>
<proteinExistence type="predicted"/>
<sequence length="55" mass="6260">MIFLSHGFARCFPVMSIQMKTLASERSGFTDKQNASQRDAPRSPEEPTCNRNEQL</sequence>
<protein>
    <submittedName>
        <fullName evidence="2">Uncharacterized protein</fullName>
    </submittedName>
</protein>